<dbReference type="InParanoid" id="A0A067P4F8"/>
<dbReference type="InterPro" id="IPR032675">
    <property type="entry name" value="LRR_dom_sf"/>
</dbReference>
<dbReference type="EMBL" id="KL197777">
    <property type="protein sequence ID" value="KDQ49649.1"/>
    <property type="molecule type" value="Genomic_DNA"/>
</dbReference>
<protein>
    <recommendedName>
        <fullName evidence="3">F-box domain-containing protein</fullName>
    </recommendedName>
</protein>
<proteinExistence type="predicted"/>
<dbReference type="SUPFAM" id="SSF52047">
    <property type="entry name" value="RNI-like"/>
    <property type="match status" value="1"/>
</dbReference>
<keyword evidence="2" id="KW-1185">Reference proteome</keyword>
<dbReference type="HOGENOM" id="CLU_021164_3_0_1"/>
<dbReference type="AlphaFoldDB" id="A0A067P4F8"/>
<sequence length="499" mass="56043">MVHPLQISELCREVCEYVKATRGSSWRGTLAALSRCSHVFFEEAVRVLWAEMYDFEPLLNLIPAVVVSKETRRYSGTVFKVFRITRPLDKEDWARFNFYGRYIENSGPLRPSLRVIDWSDDSLHEYHPIRSFVSRFLPFAIQSLQSITLSVPSPRADSISDQDELTAFLHMLPHRCPNVDALSITEIDSSTSLLFIGAFKHLQELSFDEEWDEIHIDAPALRAISTLPQLRRLRGFRAFSRHLLNDLFEPGFPSLNQLEVTHGDIRGVEIVLSIISSHSFRYLVVEEPNVGTWRDYVDCLATISRKGQHLWEVSLPVGFDQPDPMELRDVADSVASALSSLSLPEATTLAASGKREGGAPVSSITTDQARKMAKAWPRLRKLDMYQTLPAFSLESLAAFALGCKNLVEFRATHCFVGTPLSPGSFPVLSHGLRLLGIESTQGEFDDLTVAGVIDGLFPNLALDQNIDDDRLINPGVEACLAALQKARKDHEMRMLTKVF</sequence>
<dbReference type="Proteomes" id="UP000027265">
    <property type="component" value="Unassembled WGS sequence"/>
</dbReference>
<gene>
    <name evidence="1" type="ORF">JAAARDRAFT_74574</name>
</gene>
<reference evidence="2" key="1">
    <citation type="journal article" date="2014" name="Proc. Natl. Acad. Sci. U.S.A.">
        <title>Extensive sampling of basidiomycete genomes demonstrates inadequacy of the white-rot/brown-rot paradigm for wood decay fungi.</title>
        <authorList>
            <person name="Riley R."/>
            <person name="Salamov A.A."/>
            <person name="Brown D.W."/>
            <person name="Nagy L.G."/>
            <person name="Floudas D."/>
            <person name="Held B.W."/>
            <person name="Levasseur A."/>
            <person name="Lombard V."/>
            <person name="Morin E."/>
            <person name="Otillar R."/>
            <person name="Lindquist E.A."/>
            <person name="Sun H."/>
            <person name="LaButti K.M."/>
            <person name="Schmutz J."/>
            <person name="Jabbour D."/>
            <person name="Luo H."/>
            <person name="Baker S.E."/>
            <person name="Pisabarro A.G."/>
            <person name="Walton J.D."/>
            <person name="Blanchette R.A."/>
            <person name="Henrissat B."/>
            <person name="Martin F."/>
            <person name="Cullen D."/>
            <person name="Hibbett D.S."/>
            <person name="Grigoriev I.V."/>
        </authorList>
    </citation>
    <scope>NUCLEOTIDE SEQUENCE [LARGE SCALE GENOMIC DNA]</scope>
    <source>
        <strain evidence="2">MUCL 33604</strain>
    </source>
</reference>
<evidence type="ECO:0000313" key="1">
    <source>
        <dbReference type="EMBL" id="KDQ49649.1"/>
    </source>
</evidence>
<dbReference type="Gene3D" id="3.80.10.10">
    <property type="entry name" value="Ribonuclease Inhibitor"/>
    <property type="match status" value="1"/>
</dbReference>
<evidence type="ECO:0000313" key="2">
    <source>
        <dbReference type="Proteomes" id="UP000027265"/>
    </source>
</evidence>
<organism evidence="1 2">
    <name type="scientific">Jaapia argillacea MUCL 33604</name>
    <dbReference type="NCBI Taxonomy" id="933084"/>
    <lineage>
        <taxon>Eukaryota</taxon>
        <taxon>Fungi</taxon>
        <taxon>Dikarya</taxon>
        <taxon>Basidiomycota</taxon>
        <taxon>Agaricomycotina</taxon>
        <taxon>Agaricomycetes</taxon>
        <taxon>Agaricomycetidae</taxon>
        <taxon>Jaapiales</taxon>
        <taxon>Jaapiaceae</taxon>
        <taxon>Jaapia</taxon>
    </lineage>
</organism>
<accession>A0A067P4F8</accession>
<dbReference type="OrthoDB" id="3543113at2759"/>
<evidence type="ECO:0008006" key="3">
    <source>
        <dbReference type="Google" id="ProtNLM"/>
    </source>
</evidence>
<name>A0A067P4F8_9AGAM</name>
<dbReference type="STRING" id="933084.A0A067P4F8"/>